<feature type="region of interest" description="Disordered" evidence="2">
    <location>
        <begin position="1489"/>
        <end position="1521"/>
    </location>
</feature>
<evidence type="ECO:0000313" key="4">
    <source>
        <dbReference type="Proteomes" id="UP001652621"/>
    </source>
</evidence>
<proteinExistence type="predicted"/>
<sequence>MKLNEPSSLGIEEGEIVDEYELISSDEEVGMRERIRELEEKNAEIEFISQISRSYDIERAARIPTDVSSISSTEFKTPKKRKRHKNKEHKVKCHHHRHHSSSTHHRHHSTQIDKKSSRSRKTRCKRKEKLLRKKHAKYAYRDYGDNLKLGLVSPDSLGTDLSSSLSDSEDSQRLDSGAEDFRDDYHYRENIRDTLRLAVSRHRKNSTRQTKHKNGLMEKLMRRDEMFSENVNSFQPDDQNIDIVEDADADEADTVEMCPPPPPNENLHNVPEDSCDSLEERELRLIALKSAILKKHMERKKRNAEAAYSPTDFDEIIMPEEKLDDIEVIDLEEDDDSQNACATVSPITSPQLMLLDGPDESSQIDCKPVDMDIANSDSDEANDNCWGVVPMTQPMSFSAFAQQDMANLCAYGNGEFYIGEFPVNTSNPPPPGVDDYEDIKQPDISFDKYQDSDGQDMELDNEFEPIESYPSQNQNMEPISVPEVKTEFREEEEEDRTKEDDLQEEEEEMALRALLLAKFQSPKNQQKKPNVVERDTSSNMDVKPKIAKPTEAILKEAVKRLQIHSQLECRQESGSHEAHIKTERDISRPLSCDPLHRKNDVLISSQDNSRDSESLALVTLQRKAKQLKCHNEIKEISSHRAVDERRQDDVMSKDRDFESRYGIGVYGKEETLMTRNEYVDERGCDFGHNEHQFNGVPNQHKYRSKFDEFAEELDHVQEPPAQPDSAEITESAVTYASNDQTENIPVMDKDIKRRLQKLKDEILSATKLQLLDANKEAGNAEMSISIKGNQVSKHLIDEVREEHPTMEKEETEKAVVVQKDTIDKPPTSMEIEKPGGEERVTKPLPVLANDNTNHPRKKEISKNNTALKENNVNSVNKKPVENISSKPEQPSAVKKATKTITKTINSISAKQTKLNPSKAVVINSNTVTPNVLPQITVTATVKPPTLPPTYSVLRTTKIVKPNKVINRNIDTTKRKVILIKSEQNSVQTSQATPAKQIKLEPSIIPANKPADNSRLITSMEQVKHMCNVAQLVISVQNSSNESSDEEWPNCDSFYKPLIDYNDNASPLSLNMESPCLTPIRSRSPIDMAQQNTEEAKTTGKRSPVVLKKPAARTMSPKTPITGVDSKTKTDGNLKTPVAVRHLPPAAQDEYRQLVHRMKLLENQRNKKDNKKASENDTNPNVCSDDTTKMEEEQNLQIDKKSSLVKKVLLRNANKPQPGTVVTSNENPPSKATTTPHHSKTHKTEVLRSYENLYAKIGSGIVNNLDKSLKLVEEARKAKVNKLQLEERLRELRAEMDLLQTKHKEEEQKISRIYPTICSTNEVITSLKQKRSKVFKAAIGLGKTLKGEEYRLNNDLKQNIINKTKLLAAEIKIVNSLKAENIKTLLNEKTGLMEKTDALIEAEEEEENKDEKKTPPSDEDTSKKPSTPAINKTEINVDTRIDASKILGGSTEFQDTANAAVAVDDAVAGGPPNNNCDTNSISEYETFCSDKPASANQDEEPANKKDEDEEEDTGKSLPSYISPLDHIRCSNEGTLDPNGVVCPYDLMGNCEDVNCKYVHISSKDNKQPEKQIVTTS</sequence>
<dbReference type="Proteomes" id="UP001652621">
    <property type="component" value="Unplaced"/>
</dbReference>
<feature type="compositionally biased region" description="Polar residues" evidence="2">
    <location>
        <begin position="1175"/>
        <end position="1184"/>
    </location>
</feature>
<feature type="coiled-coil region" evidence="1">
    <location>
        <begin position="1274"/>
        <end position="1308"/>
    </location>
</feature>
<feature type="compositionally biased region" description="Basic and acidic residues" evidence="2">
    <location>
        <begin position="570"/>
        <end position="587"/>
    </location>
</feature>
<feature type="region of interest" description="Disordered" evidence="2">
    <location>
        <begin position="468"/>
        <end position="548"/>
    </location>
</feature>
<gene>
    <name evidence="3" type="primary">101900824</name>
    <name evidence="5" type="synonym">LOC101900824</name>
</gene>
<feature type="region of interest" description="Disordered" evidence="2">
    <location>
        <begin position="157"/>
        <end position="179"/>
    </location>
</feature>
<protein>
    <submittedName>
        <fullName evidence="5">Uncharacterized protein LOC101900824</fullName>
    </submittedName>
</protein>
<reference evidence="5" key="2">
    <citation type="submission" date="2025-04" db="UniProtKB">
        <authorList>
            <consortium name="RefSeq"/>
        </authorList>
    </citation>
    <scope>IDENTIFICATION</scope>
</reference>
<feature type="region of interest" description="Disordered" evidence="2">
    <location>
        <begin position="1213"/>
        <end position="1242"/>
    </location>
</feature>
<feature type="compositionally biased region" description="Low complexity" evidence="2">
    <location>
        <begin position="157"/>
        <end position="166"/>
    </location>
</feature>
<evidence type="ECO:0000313" key="3">
    <source>
        <dbReference type="EnsemblMetazoa" id="MDOA013327-PA"/>
    </source>
</evidence>
<feature type="compositionally biased region" description="Polar residues" evidence="2">
    <location>
        <begin position="1423"/>
        <end position="1433"/>
    </location>
</feature>
<feature type="compositionally biased region" description="Basic and acidic residues" evidence="2">
    <location>
        <begin position="1408"/>
        <end position="1422"/>
    </location>
</feature>
<evidence type="ECO:0000313" key="5">
    <source>
        <dbReference type="RefSeq" id="XP_005176870.1"/>
    </source>
</evidence>
<feature type="region of interest" description="Disordered" evidence="2">
    <location>
        <begin position="71"/>
        <end position="127"/>
    </location>
</feature>
<keyword evidence="1" id="KW-0175">Coiled coil</keyword>
<dbReference type="VEuPathDB" id="VectorBase:MDOA013327"/>
<dbReference type="eggNOG" id="ENOG502SEVV">
    <property type="taxonomic scope" value="Eukaryota"/>
</dbReference>
<dbReference type="EnsemblMetazoa" id="MDOA013327-RA">
    <property type="protein sequence ID" value="MDOA013327-PA"/>
    <property type="gene ID" value="MDOA013327"/>
</dbReference>
<dbReference type="VEuPathDB" id="VectorBase:MDOMA2_005730"/>
<dbReference type="GeneID" id="101900824"/>
<dbReference type="KEGG" id="mde:101900824"/>
<feature type="compositionally biased region" description="Basic residues" evidence="2">
    <location>
        <begin position="117"/>
        <end position="127"/>
    </location>
</feature>
<feature type="compositionally biased region" description="Basic residues" evidence="2">
    <location>
        <begin position="78"/>
        <end position="109"/>
    </location>
</feature>
<name>A0A1I8NAR8_MUSDO</name>
<reference evidence="3" key="1">
    <citation type="submission" date="2020-05" db="UniProtKB">
        <authorList>
            <consortium name="EnsemblMetazoa"/>
        </authorList>
    </citation>
    <scope>IDENTIFICATION</scope>
    <source>
        <strain evidence="3">Aabys</strain>
    </source>
</reference>
<feature type="compositionally biased region" description="Basic and acidic residues" evidence="2">
    <location>
        <begin position="1161"/>
        <end position="1174"/>
    </location>
</feature>
<feature type="region of interest" description="Disordered" evidence="2">
    <location>
        <begin position="1401"/>
        <end position="1435"/>
    </location>
</feature>
<feature type="region of interest" description="Disordered" evidence="2">
    <location>
        <begin position="570"/>
        <end position="592"/>
    </location>
</feature>
<dbReference type="STRING" id="7370.A0A1I8NAR8"/>
<dbReference type="OrthoDB" id="8197317at2759"/>
<evidence type="ECO:0000256" key="2">
    <source>
        <dbReference type="SAM" id="MobiDB-lite"/>
    </source>
</evidence>
<feature type="region of interest" description="Disordered" evidence="2">
    <location>
        <begin position="1161"/>
        <end position="1187"/>
    </location>
</feature>
<organism evidence="3">
    <name type="scientific">Musca domestica</name>
    <name type="common">House fly</name>
    <dbReference type="NCBI Taxonomy" id="7370"/>
    <lineage>
        <taxon>Eukaryota</taxon>
        <taxon>Metazoa</taxon>
        <taxon>Ecdysozoa</taxon>
        <taxon>Arthropoda</taxon>
        <taxon>Hexapoda</taxon>
        <taxon>Insecta</taxon>
        <taxon>Pterygota</taxon>
        <taxon>Neoptera</taxon>
        <taxon>Endopterygota</taxon>
        <taxon>Diptera</taxon>
        <taxon>Brachycera</taxon>
        <taxon>Muscomorpha</taxon>
        <taxon>Muscoidea</taxon>
        <taxon>Muscidae</taxon>
        <taxon>Musca</taxon>
    </lineage>
</organism>
<feature type="compositionally biased region" description="Polar residues" evidence="2">
    <location>
        <begin position="1213"/>
        <end position="1229"/>
    </location>
</feature>
<accession>A0A1I8NAR8</accession>
<dbReference type="RefSeq" id="XP_005176870.1">
    <property type="nucleotide sequence ID" value="XM_005176813.3"/>
</dbReference>
<evidence type="ECO:0000256" key="1">
    <source>
        <dbReference type="SAM" id="Coils"/>
    </source>
</evidence>
<keyword evidence="4" id="KW-1185">Reference proteome</keyword>